<dbReference type="SUPFAM" id="SSF54001">
    <property type="entry name" value="Cysteine proteinases"/>
    <property type="match status" value="1"/>
</dbReference>
<keyword evidence="7" id="KW-1185">Reference proteome</keyword>
<evidence type="ECO:0000256" key="3">
    <source>
        <dbReference type="ARBA" id="ARBA00022801"/>
    </source>
</evidence>
<dbReference type="Gene3D" id="3.90.1720.10">
    <property type="entry name" value="endopeptidase domain like (from Nostoc punctiforme)"/>
    <property type="match status" value="1"/>
</dbReference>
<keyword evidence="4" id="KW-0788">Thiol protease</keyword>
<sequence length="183" mass="19505">MKLEFIIGGALFVGAVPPFPLDPVPELFQWCASWYTSACERSVGVARGRMAANTALSTLGTPYSWGGGGPSGATYGTGRGKRVKGFDCAGLTEYAWSQAGVGIGSSTYEQWRSGTKIPRTRIQVGDLAFFETDSKRPGPDHVGVAIKANQMVVAPFTGAVVRIEAIDRRNFVGLVRPARHKPG</sequence>
<comment type="caution">
    <text evidence="6">The sequence shown here is derived from an EMBL/GenBank/DDBJ whole genome shotgun (WGS) entry which is preliminary data.</text>
</comment>
<reference evidence="6 7" key="1">
    <citation type="submission" date="2020-08" db="EMBL/GenBank/DDBJ databases">
        <title>Genomic Encyclopedia of Type Strains, Phase IV (KMG-IV): sequencing the most valuable type-strain genomes for metagenomic binning, comparative biology and taxonomic classification.</title>
        <authorList>
            <person name="Goeker M."/>
        </authorList>
    </citation>
    <scope>NUCLEOTIDE SEQUENCE [LARGE SCALE GENOMIC DNA]</scope>
    <source>
        <strain evidence="6 7">DSM 45385</strain>
    </source>
</reference>
<keyword evidence="2" id="KW-0645">Protease</keyword>
<protein>
    <recommendedName>
        <fullName evidence="5">NlpC/P60 domain-containing protein</fullName>
    </recommendedName>
</protein>
<evidence type="ECO:0000256" key="2">
    <source>
        <dbReference type="ARBA" id="ARBA00022670"/>
    </source>
</evidence>
<organism evidence="6 7">
    <name type="scientific">Nonomuraea endophytica</name>
    <dbReference type="NCBI Taxonomy" id="714136"/>
    <lineage>
        <taxon>Bacteria</taxon>
        <taxon>Bacillati</taxon>
        <taxon>Actinomycetota</taxon>
        <taxon>Actinomycetes</taxon>
        <taxon>Streptosporangiales</taxon>
        <taxon>Streptosporangiaceae</taxon>
        <taxon>Nonomuraea</taxon>
    </lineage>
</organism>
<evidence type="ECO:0000313" key="6">
    <source>
        <dbReference type="EMBL" id="MBB5082083.1"/>
    </source>
</evidence>
<dbReference type="InterPro" id="IPR051794">
    <property type="entry name" value="PG_Endopeptidase_C40"/>
</dbReference>
<evidence type="ECO:0000313" key="7">
    <source>
        <dbReference type="Proteomes" id="UP000568380"/>
    </source>
</evidence>
<dbReference type="RefSeq" id="WP_184969980.1">
    <property type="nucleotide sequence ID" value="NZ_JACHIN010000012.1"/>
</dbReference>
<dbReference type="Proteomes" id="UP000568380">
    <property type="component" value="Unassembled WGS sequence"/>
</dbReference>
<dbReference type="InterPro" id="IPR000064">
    <property type="entry name" value="NLP_P60_dom"/>
</dbReference>
<dbReference type="GO" id="GO:0006508">
    <property type="term" value="P:proteolysis"/>
    <property type="evidence" value="ECO:0007669"/>
    <property type="project" value="UniProtKB-KW"/>
</dbReference>
<feature type="domain" description="NlpC/P60" evidence="5">
    <location>
        <begin position="45"/>
        <end position="183"/>
    </location>
</feature>
<dbReference type="Pfam" id="PF00877">
    <property type="entry name" value="NLPC_P60"/>
    <property type="match status" value="1"/>
</dbReference>
<dbReference type="PROSITE" id="PS51935">
    <property type="entry name" value="NLPC_P60"/>
    <property type="match status" value="1"/>
</dbReference>
<keyword evidence="3" id="KW-0378">Hydrolase</keyword>
<comment type="similarity">
    <text evidence="1">Belongs to the peptidase C40 family.</text>
</comment>
<accession>A0A7W8AC77</accession>
<dbReference type="AlphaFoldDB" id="A0A7W8AC77"/>
<dbReference type="InterPro" id="IPR038765">
    <property type="entry name" value="Papain-like_cys_pep_sf"/>
</dbReference>
<evidence type="ECO:0000259" key="5">
    <source>
        <dbReference type="PROSITE" id="PS51935"/>
    </source>
</evidence>
<dbReference type="PANTHER" id="PTHR47359:SF3">
    <property type="entry name" value="NLP_P60 DOMAIN-CONTAINING PROTEIN-RELATED"/>
    <property type="match status" value="1"/>
</dbReference>
<dbReference type="EMBL" id="JACHIN010000012">
    <property type="protein sequence ID" value="MBB5082083.1"/>
    <property type="molecule type" value="Genomic_DNA"/>
</dbReference>
<dbReference type="PANTHER" id="PTHR47359">
    <property type="entry name" value="PEPTIDOGLYCAN DL-ENDOPEPTIDASE CWLO"/>
    <property type="match status" value="1"/>
</dbReference>
<gene>
    <name evidence="6" type="ORF">HNR40_007578</name>
</gene>
<name>A0A7W8AC77_9ACTN</name>
<evidence type="ECO:0000256" key="1">
    <source>
        <dbReference type="ARBA" id="ARBA00007074"/>
    </source>
</evidence>
<proteinExistence type="inferred from homology"/>
<evidence type="ECO:0000256" key="4">
    <source>
        <dbReference type="ARBA" id="ARBA00022807"/>
    </source>
</evidence>
<dbReference type="GO" id="GO:0008234">
    <property type="term" value="F:cysteine-type peptidase activity"/>
    <property type="evidence" value="ECO:0007669"/>
    <property type="project" value="UniProtKB-KW"/>
</dbReference>